<dbReference type="InParanoid" id="A0A2T2ZXE1"/>
<name>A0A2T2ZXE1_9PEZI</name>
<evidence type="ECO:0000313" key="3">
    <source>
        <dbReference type="Proteomes" id="UP000241462"/>
    </source>
</evidence>
<feature type="compositionally biased region" description="Low complexity" evidence="1">
    <location>
        <begin position="176"/>
        <end position="186"/>
    </location>
</feature>
<feature type="compositionally biased region" description="Basic and acidic residues" evidence="1">
    <location>
        <begin position="203"/>
        <end position="219"/>
    </location>
</feature>
<reference evidence="2 3" key="1">
    <citation type="journal article" date="2018" name="Mycol. Prog.">
        <title>Coniella lustricola, a new species from submerged detritus.</title>
        <authorList>
            <person name="Raudabaugh D.B."/>
            <person name="Iturriaga T."/>
            <person name="Carver A."/>
            <person name="Mondo S."/>
            <person name="Pangilinan J."/>
            <person name="Lipzen A."/>
            <person name="He G."/>
            <person name="Amirebrahimi M."/>
            <person name="Grigoriev I.V."/>
            <person name="Miller A.N."/>
        </authorList>
    </citation>
    <scope>NUCLEOTIDE SEQUENCE [LARGE SCALE GENOMIC DNA]</scope>
    <source>
        <strain evidence="2 3">B22-T-1</strain>
    </source>
</reference>
<dbReference type="EMBL" id="KZ678586">
    <property type="protein sequence ID" value="PSR78904.1"/>
    <property type="molecule type" value="Genomic_DNA"/>
</dbReference>
<gene>
    <name evidence="2" type="ORF">BD289DRAFT_110247</name>
</gene>
<evidence type="ECO:0000256" key="1">
    <source>
        <dbReference type="SAM" id="MobiDB-lite"/>
    </source>
</evidence>
<keyword evidence="3" id="KW-1185">Reference proteome</keyword>
<feature type="region of interest" description="Disordered" evidence="1">
    <location>
        <begin position="152"/>
        <end position="219"/>
    </location>
</feature>
<feature type="compositionally biased region" description="Basic residues" evidence="1">
    <location>
        <begin position="152"/>
        <end position="166"/>
    </location>
</feature>
<organism evidence="2 3">
    <name type="scientific">Coniella lustricola</name>
    <dbReference type="NCBI Taxonomy" id="2025994"/>
    <lineage>
        <taxon>Eukaryota</taxon>
        <taxon>Fungi</taxon>
        <taxon>Dikarya</taxon>
        <taxon>Ascomycota</taxon>
        <taxon>Pezizomycotina</taxon>
        <taxon>Sordariomycetes</taxon>
        <taxon>Sordariomycetidae</taxon>
        <taxon>Diaporthales</taxon>
        <taxon>Schizoparmaceae</taxon>
        <taxon>Coniella</taxon>
    </lineage>
</organism>
<dbReference type="Proteomes" id="UP000241462">
    <property type="component" value="Unassembled WGS sequence"/>
</dbReference>
<evidence type="ECO:0000313" key="2">
    <source>
        <dbReference type="EMBL" id="PSR78904.1"/>
    </source>
</evidence>
<dbReference type="AlphaFoldDB" id="A0A2T2ZXE1"/>
<sequence length="219" mass="24283">MRWDARAVPGSKRWPFLYLWSGKWGDLGVSGIWGAPSASLYSLKTHVPPLPFPSLPSSKYVTGRRPVTAEIGNASRGTLKTRDTPVFEGGGSGAPQAELYRDLMVADASMQPAQGTPLNPRNREGTTTRCCANFFFHQDKCHRRKDKIVTTKTRKKNTQKKARVRTTSRAALVGDTQTKTQQAQTKPPHAPQNPLVRSKKKTKETARLSLSRDGDQTRP</sequence>
<protein>
    <submittedName>
        <fullName evidence="2">Uncharacterized protein</fullName>
    </submittedName>
</protein>
<proteinExistence type="predicted"/>
<accession>A0A2T2ZXE1</accession>